<accession>A0A1A7GEE4</accession>
<geneLocation type="plasmid" evidence="1">
    <name>pMC2</name>
</geneLocation>
<sequence>MNYYADIETGAVTTLEELRAAHPDTIYPIPLTVNEGYAPLEETLPEHDPATQRLSYSPTATETGGIWSRTITVIDLTPAELAAAKKARVPQVVTRRQARRALAIAGLLDLVQPAIDAIADPTQRALAQIDWDDATDFRRDDATLLMLSAALGLSEEQLDDLFILAGEQP</sequence>
<protein>
    <submittedName>
        <fullName evidence="1">Uncharacterized protein</fullName>
    </submittedName>
</protein>
<keyword evidence="1" id="KW-0614">Plasmid</keyword>
<reference evidence="1" key="1">
    <citation type="journal article" date="2016" name="Sci. Rep.">
        <title>Genomics of high molecular weight plasmids isolated from an on-farm biopurification system.</title>
        <authorList>
            <person name="Martini M.C."/>
            <person name="Wibberg D."/>
            <person name="Lozano M."/>
            <person name="Torres Tejerizo G."/>
            <person name="Albicoro F.J."/>
            <person name="Jaenicke S."/>
            <person name="van Elsas J.D."/>
            <person name="Petroni A."/>
            <person name="Garcillan-Barcia M.P."/>
            <person name="de la Cruz F."/>
            <person name="Schluter A."/>
            <person name="Puhler A."/>
            <person name="Pistorio M."/>
            <person name="Lagares A."/>
            <person name="Del Papa M.F."/>
        </authorList>
    </citation>
    <scope>NUCLEOTIDE SEQUENCE</scope>
    <source>
        <plasmid evidence="1">pMC2</plasmid>
    </source>
</reference>
<organism evidence="1">
    <name type="scientific">biofilter metagenome</name>
    <dbReference type="NCBI Taxonomy" id="1070537"/>
    <lineage>
        <taxon>unclassified sequences</taxon>
        <taxon>metagenomes</taxon>
        <taxon>ecological metagenomes</taxon>
    </lineage>
</organism>
<proteinExistence type="predicted"/>
<dbReference type="AlphaFoldDB" id="A0A1A7GEE4"/>
<gene>
    <name evidence="1" type="ORF">MCM2015_pMC2_41</name>
</gene>
<name>A0A1A7GEE4_9ZZZZ</name>
<dbReference type="EMBL" id="LT158602">
    <property type="protein sequence ID" value="CVK35533.1"/>
    <property type="molecule type" value="Genomic_DNA"/>
</dbReference>
<evidence type="ECO:0000313" key="1">
    <source>
        <dbReference type="EMBL" id="CVK35533.1"/>
    </source>
</evidence>